<reference evidence="3" key="1">
    <citation type="journal article" date="2002" name="Antimicrob. Agents Chemother.">
        <title>Biosynthetic gene cluster of simocyclinone, a natural multihybrid antibiotic.</title>
        <authorList>
            <person name="Trefzer A."/>
            <person name="Pelzer S."/>
            <person name="Schimana J."/>
            <person name="Stockert S."/>
            <person name="Bihlmaier C."/>
            <person name="Fiedler H.P."/>
            <person name="Welzel K."/>
            <person name="Vente A."/>
            <person name="Bechthold A."/>
        </authorList>
    </citation>
    <scope>NUCLEOTIDE SEQUENCE</scope>
    <source>
        <strain evidence="3">Tue6040</strain>
    </source>
</reference>
<sequence length="257" mass="27156">MHSPFEWTVRLRPATGCRSRVVVFPHAGAGPRTYARLLSGLPEDVELIGVTLPGREHRADLPPGGALCEVVEGTGRELAALPVLPTVYWGHSMGSLLAVTVAGTRDCSVDALVLSAALPGADAVDFAVPLDTPEGLSLMFDRHRLPLTALDADSGRPRADFVLAHDLVLARSALLEVGGVRLGLPLSVFAGAHDPLVPMSTLPKWRDFTTGPFRTEVFEGAHFFPFLPGNGRALLAEITGLLTAAAETRSTTSGASR</sequence>
<evidence type="ECO:0000256" key="1">
    <source>
        <dbReference type="ARBA" id="ARBA00007169"/>
    </source>
</evidence>
<evidence type="ECO:0000313" key="4">
    <source>
        <dbReference type="EMBL" id="AAL15591.1"/>
    </source>
</evidence>
<dbReference type="Gene3D" id="3.40.50.1820">
    <property type="entry name" value="alpha/beta hydrolase"/>
    <property type="match status" value="1"/>
</dbReference>
<evidence type="ECO:0000259" key="2">
    <source>
        <dbReference type="Pfam" id="PF00975"/>
    </source>
</evidence>
<dbReference type="EMBL" id="AF322256">
    <property type="protein sequence ID" value="AAL15591.1"/>
    <property type="molecule type" value="Genomic_DNA"/>
</dbReference>
<dbReference type="EMBL" id="AF324838">
    <property type="protein sequence ID" value="AAK06795.1"/>
    <property type="molecule type" value="Genomic_DNA"/>
</dbReference>
<evidence type="ECO:0000313" key="3">
    <source>
        <dbReference type="EMBL" id="AAK06795.1"/>
    </source>
</evidence>
<dbReference type="Pfam" id="PF00975">
    <property type="entry name" value="Thioesterase"/>
    <property type="match status" value="1"/>
</dbReference>
<dbReference type="ESTHER" id="stran-SIMC3">
    <property type="family name" value="Thioesterase"/>
</dbReference>
<reference evidence="4" key="2">
    <citation type="journal article" date="2002" name="Arch. Microbiol.">
        <title>Cloning and analysis of the simocyclinone biosynthetic gene cluster of Streptomyces antibioticus Tu 6040.</title>
        <authorList>
            <person name="Galm U."/>
            <person name="Schimana J."/>
            <person name="Fiedler H.-P."/>
            <person name="Schmidt J."/>
            <person name="Li S.-M."/>
            <person name="Heide L."/>
        </authorList>
    </citation>
    <scope>NUCLEOTIDE SEQUENCE</scope>
    <source>
        <strain evidence="4">Tu 6040</strain>
    </source>
</reference>
<proteinExistence type="inferred from homology"/>
<dbReference type="InterPro" id="IPR012223">
    <property type="entry name" value="TEII"/>
</dbReference>
<dbReference type="GO" id="GO:0008610">
    <property type="term" value="P:lipid biosynthetic process"/>
    <property type="evidence" value="ECO:0007669"/>
    <property type="project" value="TreeGrafter"/>
</dbReference>
<reference evidence="3" key="3">
    <citation type="submission" date="2011-11" db="EMBL/GenBank/DDBJ databases">
        <title>The simocyclinone biosynthetic gene cluster isolated from Streptomyces antibioticus Tue6040.</title>
        <authorList>
            <person name="Trefzer A."/>
            <person name="Bechthold A."/>
        </authorList>
    </citation>
    <scope>NUCLEOTIDE SEQUENCE</scope>
    <source>
        <strain evidence="3">Tue6040</strain>
    </source>
</reference>
<dbReference type="PANTHER" id="PTHR11487">
    <property type="entry name" value="THIOESTERASE"/>
    <property type="match status" value="1"/>
</dbReference>
<dbReference type="AlphaFoldDB" id="Q9AMI2"/>
<feature type="domain" description="Thioesterase" evidence="2">
    <location>
        <begin position="20"/>
        <end position="225"/>
    </location>
</feature>
<gene>
    <name evidence="3" type="primary">simC3</name>
    <name evidence="4" type="synonym">sim13</name>
</gene>
<dbReference type="SUPFAM" id="SSF53474">
    <property type="entry name" value="alpha/beta-Hydrolases"/>
    <property type="match status" value="1"/>
</dbReference>
<protein>
    <submittedName>
        <fullName evidence="3">Putative thioesterase SimC3</fullName>
    </submittedName>
    <submittedName>
        <fullName evidence="4">Sim13</fullName>
    </submittedName>
</protein>
<organism evidence="3">
    <name type="scientific">Streptomyces antibioticus</name>
    <dbReference type="NCBI Taxonomy" id="1890"/>
    <lineage>
        <taxon>Bacteria</taxon>
        <taxon>Bacillati</taxon>
        <taxon>Actinomycetota</taxon>
        <taxon>Actinomycetes</taxon>
        <taxon>Kitasatosporales</taxon>
        <taxon>Streptomycetaceae</taxon>
        <taxon>Streptomyces</taxon>
    </lineage>
</organism>
<comment type="similarity">
    <text evidence="1">Belongs to the thioesterase family.</text>
</comment>
<accession>Q9AMI2</accession>
<dbReference type="InterPro" id="IPR029058">
    <property type="entry name" value="AB_hydrolase_fold"/>
</dbReference>
<name>Q9AMI2_STRAT</name>
<dbReference type="PANTHER" id="PTHR11487:SF0">
    <property type="entry name" value="S-ACYL FATTY ACID SYNTHASE THIOESTERASE, MEDIUM CHAIN"/>
    <property type="match status" value="1"/>
</dbReference>
<dbReference type="InterPro" id="IPR001031">
    <property type="entry name" value="Thioesterase"/>
</dbReference>